<evidence type="ECO:0000313" key="12">
    <source>
        <dbReference type="EMBL" id="PRL90711.1"/>
    </source>
</evidence>
<reference evidence="11 14" key="1">
    <citation type="submission" date="2014-05" db="EMBL/GenBank/DDBJ databases">
        <title>Methylome analysis of the phasevarions of Haemophilus influenzae.</title>
        <authorList>
            <person name="Atack J.M."/>
            <person name="Fox K.L."/>
            <person name="Power P.M."/>
            <person name="Clark T."/>
            <person name="Jurcisek J."/>
            <person name="Korlach J."/>
            <person name="Bakaletz L.O."/>
            <person name="Jennings M.P."/>
        </authorList>
    </citation>
    <scope>NUCLEOTIDE SEQUENCE [LARGE SCALE GENOMIC DNA]</scope>
    <source>
        <strain evidence="11 14">1209</strain>
    </source>
</reference>
<dbReference type="Gene3D" id="3.40.190.10">
    <property type="entry name" value="Periplasmic binding protein-like II"/>
    <property type="match status" value="2"/>
</dbReference>
<dbReference type="GeneID" id="93219023"/>
<dbReference type="GO" id="GO:0006826">
    <property type="term" value="P:iron ion transport"/>
    <property type="evidence" value="ECO:0007669"/>
    <property type="project" value="UniProtKB-KW"/>
</dbReference>
<feature type="binding site" evidence="8">
    <location>
        <position position="219"/>
    </location>
    <ligand>
        <name>Fe cation</name>
        <dbReference type="ChEBI" id="CHEBI:24875"/>
    </ligand>
</feature>
<dbReference type="Pfam" id="PF01547">
    <property type="entry name" value="SBP_bac_1"/>
    <property type="match status" value="1"/>
</dbReference>
<sequence>MQFKHFKLATLAAALAFSANSFADITVYNGQHKEAATAVAKAFEQETGIKVTLNSGKSEQLAGQLKEEGDKTPADVFYTEQTATFADLSEAGLLAPISEQTIQQTAQKGVPLAPKKDWIALSGRSRVVVYDHTKLSEKDMEKSVLDYATPKWKGKIGYVSTSGAFLEQVVALSKMKGDKVALNWLKGLKENGKLYAKNSVALQAVENGEVPAALINNYYWYNLAKEKGVENLKSRLYFVRHQDPGALVSYSGAAVLKASKNQAEAQKFVDFLASKKGQEALVAARAEYPLRADVVSPFNLEPYEKLEAPVVSATTAQDKEHAIKLIEEAGLK</sequence>
<evidence type="ECO:0000313" key="15">
    <source>
        <dbReference type="Proteomes" id="UP000238666"/>
    </source>
</evidence>
<dbReference type="OMA" id="FNMEPYA"/>
<dbReference type="PATRIC" id="fig|727.534.peg.1603"/>
<dbReference type="EMBL" id="JMQP01000002">
    <property type="protein sequence ID" value="KIS35981.1"/>
    <property type="molecule type" value="Genomic_DNA"/>
</dbReference>
<dbReference type="EMBL" id="QVJI01000005">
    <property type="protein sequence ID" value="RFN63714.1"/>
    <property type="molecule type" value="Genomic_DNA"/>
</dbReference>
<proteinExistence type="inferred from homology"/>
<dbReference type="EMBL" id="OV040584">
    <property type="protein sequence ID" value="CAH0449131.1"/>
    <property type="molecule type" value="Genomic_DNA"/>
</dbReference>
<dbReference type="RefSeq" id="WP_005667903.1">
    <property type="nucleotide sequence ID" value="NZ_AP018764.1"/>
</dbReference>
<evidence type="ECO:0000256" key="9">
    <source>
        <dbReference type="SAM" id="SignalP"/>
    </source>
</evidence>
<name>A0A0D0IEJ1_HAEIF</name>
<evidence type="ECO:0000313" key="10">
    <source>
        <dbReference type="EMBL" id="CAH0449131.1"/>
    </source>
</evidence>
<keyword evidence="6 8" id="KW-0408">Iron</keyword>
<keyword evidence="3" id="KW-0410">Iron transport</keyword>
<feature type="binding site" evidence="8">
    <location>
        <position position="32"/>
    </location>
    <ligand>
        <name>Fe cation</name>
        <dbReference type="ChEBI" id="CHEBI:24875"/>
    </ligand>
</feature>
<dbReference type="KEGG" id="hix:NTHI723_01615"/>
<dbReference type="Proteomes" id="UP000837924">
    <property type="component" value="Chromosome"/>
</dbReference>
<dbReference type="AlphaFoldDB" id="A0A0D0IEJ1"/>
<evidence type="ECO:0000256" key="1">
    <source>
        <dbReference type="ARBA" id="ARBA00008520"/>
    </source>
</evidence>
<feature type="binding site" evidence="8">
    <location>
        <position position="80"/>
    </location>
    <ligand>
        <name>Fe cation</name>
        <dbReference type="ChEBI" id="CHEBI:24875"/>
    </ligand>
</feature>
<keyword evidence="5 9" id="KW-0732">Signal</keyword>
<dbReference type="GO" id="GO:0055085">
    <property type="term" value="P:transmembrane transport"/>
    <property type="evidence" value="ECO:0007669"/>
    <property type="project" value="InterPro"/>
</dbReference>
<evidence type="ECO:0000256" key="4">
    <source>
        <dbReference type="ARBA" id="ARBA00022723"/>
    </source>
</evidence>
<reference evidence="10" key="5">
    <citation type="submission" date="2024-01" db="EMBL/GenBank/DDBJ databases">
        <authorList>
            <person name="Riesbeck K."/>
        </authorList>
    </citation>
    <scope>NUCLEOTIDE SEQUENCE</scope>
    <source>
        <strain evidence="10">KR271</strain>
    </source>
</reference>
<dbReference type="PIRSF" id="PIRSF002825">
    <property type="entry name" value="CfbpA"/>
    <property type="match status" value="1"/>
</dbReference>
<evidence type="ECO:0000256" key="5">
    <source>
        <dbReference type="ARBA" id="ARBA00022729"/>
    </source>
</evidence>
<feature type="chain" id="PRO_5015035527" evidence="9">
    <location>
        <begin position="24"/>
        <end position="332"/>
    </location>
</feature>
<reference evidence="13" key="3">
    <citation type="submission" date="2018-08" db="EMBL/GenBank/DDBJ databases">
        <title>Antagonistic pleiotropy in the bifunctional surface protein FadL/P1 during adaptation of Haemophilus influenzae to chronic lung infection associated with COPD.</title>
        <authorList>
            <person name="Moleres J."/>
            <person name="Ehrlich R."/>
        </authorList>
    </citation>
    <scope>NUCLEOTIDE SEQUENCE [LARGE SCALE GENOMIC DNA]</scope>
    <source>
        <strain evidence="13">P668-6062</strain>
    </source>
</reference>
<feature type="signal peptide" evidence="9">
    <location>
        <begin position="1"/>
        <end position="23"/>
    </location>
</feature>
<dbReference type="KEGG" id="hih:NF38_04985"/>
<feature type="binding site" evidence="8">
    <location>
        <position position="218"/>
    </location>
    <ligand>
        <name>Fe cation</name>
        <dbReference type="ChEBI" id="CHEBI:24875"/>
    </ligand>
</feature>
<keyword evidence="4 8" id="KW-0479">Metal-binding</keyword>
<accession>A0A0D0IEJ1</accession>
<dbReference type="GO" id="GO:0046872">
    <property type="term" value="F:metal ion binding"/>
    <property type="evidence" value="ECO:0007669"/>
    <property type="project" value="UniProtKB-KW"/>
</dbReference>
<dbReference type="EMBL" id="MZKM01000033">
    <property type="protein sequence ID" value="PRL90711.1"/>
    <property type="molecule type" value="Genomic_DNA"/>
</dbReference>
<keyword evidence="7" id="KW-0406">Ion transport</keyword>
<dbReference type="GO" id="GO:0030288">
    <property type="term" value="C:outer membrane-bounded periplasmic space"/>
    <property type="evidence" value="ECO:0007669"/>
    <property type="project" value="TreeGrafter"/>
</dbReference>
<reference evidence="16" key="4">
    <citation type="submission" date="2021-11" db="EMBL/GenBank/DDBJ databases">
        <authorList>
            <person name="Riesbeck K."/>
        </authorList>
    </citation>
    <scope>NUCLEOTIDE SEQUENCE [LARGE SCALE GENOMIC DNA]</scope>
</reference>
<keyword evidence="2" id="KW-0813">Transport</keyword>
<evidence type="ECO:0000256" key="7">
    <source>
        <dbReference type="ARBA" id="ARBA00023065"/>
    </source>
</evidence>
<dbReference type="InterPro" id="IPR026045">
    <property type="entry name" value="Ferric-bd"/>
</dbReference>
<dbReference type="CDD" id="cd13543">
    <property type="entry name" value="PBP2_Fbp"/>
    <property type="match status" value="1"/>
</dbReference>
<dbReference type="SUPFAM" id="SSF53850">
    <property type="entry name" value="Periplasmic binding protein-like II"/>
    <property type="match status" value="1"/>
</dbReference>
<evidence type="ECO:0000313" key="16">
    <source>
        <dbReference type="Proteomes" id="UP000837924"/>
    </source>
</evidence>
<dbReference type="PANTHER" id="PTHR30006">
    <property type="entry name" value="THIAMINE-BINDING PERIPLASMIC PROTEIN-RELATED"/>
    <property type="match status" value="1"/>
</dbReference>
<organism evidence="11 14">
    <name type="scientific">Haemophilus influenzae</name>
    <dbReference type="NCBI Taxonomy" id="727"/>
    <lineage>
        <taxon>Bacteria</taxon>
        <taxon>Pseudomonadati</taxon>
        <taxon>Pseudomonadota</taxon>
        <taxon>Gammaproteobacteria</taxon>
        <taxon>Pasteurellales</taxon>
        <taxon>Pasteurellaceae</taxon>
        <taxon>Haemophilus</taxon>
    </lineage>
</organism>
<gene>
    <name evidence="11" type="primary">fbpA</name>
    <name evidence="12" type="ORF">BV022_00865</name>
    <name evidence="13" type="ORF">CH627_04215</name>
    <name evidence="10" type="ORF">KRLU271_LOCUS887</name>
    <name evidence="11" type="ORF">NTHI1209_01604</name>
</gene>
<evidence type="ECO:0000313" key="11">
    <source>
        <dbReference type="EMBL" id="KIS35981.1"/>
    </source>
</evidence>
<dbReference type="Proteomes" id="UP000050700">
    <property type="component" value="Unassembled WGS sequence"/>
</dbReference>
<evidence type="ECO:0000313" key="14">
    <source>
        <dbReference type="Proteomes" id="UP000050700"/>
    </source>
</evidence>
<evidence type="ECO:0000313" key="13">
    <source>
        <dbReference type="EMBL" id="RFN63714.1"/>
    </source>
</evidence>
<evidence type="ECO:0000256" key="2">
    <source>
        <dbReference type="ARBA" id="ARBA00022448"/>
    </source>
</evidence>
<dbReference type="PROSITE" id="PS01037">
    <property type="entry name" value="SBP_BACTERIAL_1"/>
    <property type="match status" value="1"/>
</dbReference>
<dbReference type="InterPro" id="IPR006061">
    <property type="entry name" value="SBP_1_CS"/>
</dbReference>
<protein>
    <submittedName>
        <fullName evidence="10">Iron ABC transporter substrate-binding protein</fullName>
    </submittedName>
    <submittedName>
        <fullName evidence="12">Iron-utilization periplasmic protein</fullName>
    </submittedName>
    <submittedName>
        <fullName evidence="11">Major ferric iron-binding protein</fullName>
    </submittedName>
</protein>
<dbReference type="SMR" id="A0A0D0IEJ1"/>
<evidence type="ECO:0000256" key="6">
    <source>
        <dbReference type="ARBA" id="ARBA00023004"/>
    </source>
</evidence>
<dbReference type="PANTHER" id="PTHR30006:SF15">
    <property type="entry name" value="IRON-UTILIZATION PERIPLASMIC PROTEIN"/>
    <property type="match status" value="1"/>
</dbReference>
<comment type="similarity">
    <text evidence="1">Belongs to the bacterial solute-binding protein 1 family.</text>
</comment>
<dbReference type="InterPro" id="IPR006059">
    <property type="entry name" value="SBP"/>
</dbReference>
<reference evidence="12 15" key="2">
    <citation type="submission" date="2017-02" db="EMBL/GenBank/DDBJ databases">
        <title>Haemophilus influenzae in COPD genome sequencing project.</title>
        <authorList>
            <person name="Murphy T.F."/>
            <person name="Kong Y."/>
            <person name="Nadendla S."/>
            <person name="Tettelin H."/>
            <person name="Pettigrew M."/>
        </authorList>
    </citation>
    <scope>NUCLEOTIDE SEQUENCE [LARGE SCALE GENOMIC DNA]</scope>
    <source>
        <strain evidence="12 15">19P94H1</strain>
    </source>
</reference>
<evidence type="ECO:0000256" key="8">
    <source>
        <dbReference type="PIRSR" id="PIRSR002825-1"/>
    </source>
</evidence>
<evidence type="ECO:0000256" key="3">
    <source>
        <dbReference type="ARBA" id="ARBA00022496"/>
    </source>
</evidence>